<sequence length="379" mass="41648">MGQPFNLSFNARRIVSDIRRVGPMSRADLARNLSITPSTVTRLAVQLIDDGLLCERDDTNRKPQKGYPAKLLNLNPRGLCTAGVYLDPDRIMTCISTLSGDILAQDEMAVPDRSFDAIMSAAGAGVKNLIEDANVDISRMAGCGVSYPGRYSQDPNRVMRISQFKGWPKVNVRRDLSPYFGMPVQHMNDAKAACLAELYHGTARNLQNFCYIWLSYGIGGAAVVDQHPYLGRNNGAAEWGGLFPKSKPRPSGQDLLDSLGRAGLPLDRLSDFTDDHLTHPAVTQWRERASEQICWLCLVIARTFAPQGIVIGGTLHNRIIEGFISDITDRDSLGEEFEQAAPKIIRASRDHLPQLGPAALPVHNVLSPARYLGQVSKGR</sequence>
<accession>M9R4E0</accession>
<reference evidence="2 3" key="1">
    <citation type="journal article" date="2013" name="PLoS ONE">
        <title>Poles Apart: Arctic and Antarctic Octadecabacter strains Share High Genome Plasticity and a New Type of Xanthorhodopsin.</title>
        <authorList>
            <person name="Vollmers J."/>
            <person name="Voget S."/>
            <person name="Dietrich S."/>
            <person name="Gollnow K."/>
            <person name="Smits M."/>
            <person name="Meyer K."/>
            <person name="Brinkhoff T."/>
            <person name="Simon M."/>
            <person name="Daniel R."/>
        </authorList>
    </citation>
    <scope>NUCLEOTIDE SEQUENCE [LARGE SCALE GENOMIC DNA]</scope>
    <source>
        <strain evidence="2 3">307</strain>
    </source>
</reference>
<dbReference type="KEGG" id="oat:OAN307_c09280"/>
<dbReference type="CDD" id="cd23763">
    <property type="entry name" value="ASKHA_ATPase_ROK"/>
    <property type="match status" value="1"/>
</dbReference>
<dbReference type="OrthoDB" id="8595273at2"/>
<dbReference type="Proteomes" id="UP000005307">
    <property type="component" value="Chromosome"/>
</dbReference>
<dbReference type="RefSeq" id="WP_015498691.1">
    <property type="nucleotide sequence ID" value="NC_020911.1"/>
</dbReference>
<dbReference type="EMBL" id="CP003740">
    <property type="protein sequence ID" value="AGI66648.1"/>
    <property type="molecule type" value="Genomic_DNA"/>
</dbReference>
<evidence type="ECO:0000313" key="2">
    <source>
        <dbReference type="EMBL" id="AGI66648.1"/>
    </source>
</evidence>
<evidence type="ECO:0000259" key="1">
    <source>
        <dbReference type="Pfam" id="PF01047"/>
    </source>
</evidence>
<dbReference type="SUPFAM" id="SSF46785">
    <property type="entry name" value="Winged helix' DNA-binding domain"/>
    <property type="match status" value="1"/>
</dbReference>
<dbReference type="InterPro" id="IPR036390">
    <property type="entry name" value="WH_DNA-bd_sf"/>
</dbReference>
<dbReference type="InterPro" id="IPR000835">
    <property type="entry name" value="HTH_MarR-typ"/>
</dbReference>
<evidence type="ECO:0000313" key="3">
    <source>
        <dbReference type="Proteomes" id="UP000005307"/>
    </source>
</evidence>
<feature type="domain" description="HTH marR-type" evidence="1">
    <location>
        <begin position="13"/>
        <end position="54"/>
    </location>
</feature>
<organism evidence="2 3">
    <name type="scientific">Octadecabacter antarcticus 307</name>
    <dbReference type="NCBI Taxonomy" id="391626"/>
    <lineage>
        <taxon>Bacteria</taxon>
        <taxon>Pseudomonadati</taxon>
        <taxon>Pseudomonadota</taxon>
        <taxon>Alphaproteobacteria</taxon>
        <taxon>Rhodobacterales</taxon>
        <taxon>Roseobacteraceae</taxon>
        <taxon>Octadecabacter</taxon>
    </lineage>
</organism>
<proteinExistence type="predicted"/>
<dbReference type="Gene3D" id="1.10.10.10">
    <property type="entry name" value="Winged helix-like DNA-binding domain superfamily/Winged helix DNA-binding domain"/>
    <property type="match status" value="1"/>
</dbReference>
<dbReference type="InterPro" id="IPR000600">
    <property type="entry name" value="ROK"/>
</dbReference>
<dbReference type="STRING" id="391626.OAN307_c09280"/>
<dbReference type="Gene3D" id="3.30.420.40">
    <property type="match status" value="2"/>
</dbReference>
<dbReference type="InterPro" id="IPR043129">
    <property type="entry name" value="ATPase_NBD"/>
</dbReference>
<dbReference type="PANTHER" id="PTHR18964">
    <property type="entry name" value="ROK (REPRESSOR, ORF, KINASE) FAMILY"/>
    <property type="match status" value="1"/>
</dbReference>
<protein>
    <submittedName>
        <fullName evidence="2">Putative ROK-family protein</fullName>
    </submittedName>
</protein>
<dbReference type="HOGENOM" id="CLU_036604_13_0_5"/>
<dbReference type="InterPro" id="IPR036388">
    <property type="entry name" value="WH-like_DNA-bd_sf"/>
</dbReference>
<dbReference type="PANTHER" id="PTHR18964:SF173">
    <property type="entry name" value="GLUCOKINASE"/>
    <property type="match status" value="1"/>
</dbReference>
<name>M9R4E0_9RHOB</name>
<gene>
    <name evidence="2" type="ORF">OAN307_c09280</name>
</gene>
<dbReference type="Pfam" id="PF00480">
    <property type="entry name" value="ROK"/>
    <property type="match status" value="1"/>
</dbReference>
<dbReference type="SUPFAM" id="SSF53067">
    <property type="entry name" value="Actin-like ATPase domain"/>
    <property type="match status" value="1"/>
</dbReference>
<dbReference type="Pfam" id="PF01047">
    <property type="entry name" value="MarR"/>
    <property type="match status" value="1"/>
</dbReference>
<dbReference type="AlphaFoldDB" id="M9R4E0"/>
<keyword evidence="3" id="KW-1185">Reference proteome</keyword>
<dbReference type="eggNOG" id="COG1940">
    <property type="taxonomic scope" value="Bacteria"/>
</dbReference>